<evidence type="ECO:0008006" key="2">
    <source>
        <dbReference type="Google" id="ProtNLM"/>
    </source>
</evidence>
<protein>
    <recommendedName>
        <fullName evidence="2">Reverse transcriptase domain-containing protein</fullName>
    </recommendedName>
</protein>
<evidence type="ECO:0000313" key="1">
    <source>
        <dbReference type="EMBL" id="KAL0320351.1"/>
    </source>
</evidence>
<reference evidence="1" key="2">
    <citation type="journal article" date="2024" name="Plant">
        <title>Genomic evolution and insights into agronomic trait innovations of Sesamum species.</title>
        <authorList>
            <person name="Miao H."/>
            <person name="Wang L."/>
            <person name="Qu L."/>
            <person name="Liu H."/>
            <person name="Sun Y."/>
            <person name="Le M."/>
            <person name="Wang Q."/>
            <person name="Wei S."/>
            <person name="Zheng Y."/>
            <person name="Lin W."/>
            <person name="Duan Y."/>
            <person name="Cao H."/>
            <person name="Xiong S."/>
            <person name="Wang X."/>
            <person name="Wei L."/>
            <person name="Li C."/>
            <person name="Ma Q."/>
            <person name="Ju M."/>
            <person name="Zhao R."/>
            <person name="Li G."/>
            <person name="Mu C."/>
            <person name="Tian Q."/>
            <person name="Mei H."/>
            <person name="Zhang T."/>
            <person name="Gao T."/>
            <person name="Zhang H."/>
        </authorList>
    </citation>
    <scope>NUCLEOTIDE SEQUENCE</scope>
    <source>
        <strain evidence="1">G02</strain>
    </source>
</reference>
<reference evidence="1" key="1">
    <citation type="submission" date="2020-06" db="EMBL/GenBank/DDBJ databases">
        <authorList>
            <person name="Li T."/>
            <person name="Hu X."/>
            <person name="Zhang T."/>
            <person name="Song X."/>
            <person name="Zhang H."/>
            <person name="Dai N."/>
            <person name="Sheng W."/>
            <person name="Hou X."/>
            <person name="Wei L."/>
        </authorList>
    </citation>
    <scope>NUCLEOTIDE SEQUENCE</scope>
    <source>
        <strain evidence="1">G02</strain>
        <tissue evidence="1">Leaf</tissue>
    </source>
</reference>
<proteinExistence type="predicted"/>
<dbReference type="PANTHER" id="PTHR48475">
    <property type="entry name" value="RIBONUCLEASE H"/>
    <property type="match status" value="1"/>
</dbReference>
<dbReference type="PANTHER" id="PTHR48475:SF2">
    <property type="entry name" value="RIBONUCLEASE H"/>
    <property type="match status" value="1"/>
</dbReference>
<gene>
    <name evidence="1" type="ORF">Sradi_5296600</name>
</gene>
<dbReference type="EMBL" id="JACGWJ010000024">
    <property type="protein sequence ID" value="KAL0320351.1"/>
    <property type="molecule type" value="Genomic_DNA"/>
</dbReference>
<accession>A0AAW2LRP1</accession>
<dbReference type="AlphaFoldDB" id="A0AAW2LRP1"/>
<organism evidence="1">
    <name type="scientific">Sesamum radiatum</name>
    <name type="common">Black benniseed</name>
    <dbReference type="NCBI Taxonomy" id="300843"/>
    <lineage>
        <taxon>Eukaryota</taxon>
        <taxon>Viridiplantae</taxon>
        <taxon>Streptophyta</taxon>
        <taxon>Embryophyta</taxon>
        <taxon>Tracheophyta</taxon>
        <taxon>Spermatophyta</taxon>
        <taxon>Magnoliopsida</taxon>
        <taxon>eudicotyledons</taxon>
        <taxon>Gunneridae</taxon>
        <taxon>Pentapetalae</taxon>
        <taxon>asterids</taxon>
        <taxon>lamiids</taxon>
        <taxon>Lamiales</taxon>
        <taxon>Pedaliaceae</taxon>
        <taxon>Sesamum</taxon>
    </lineage>
</organism>
<name>A0AAW2LRP1_SESRA</name>
<comment type="caution">
    <text evidence="1">The sequence shown here is derived from an EMBL/GenBank/DDBJ whole genome shotgun (WGS) entry which is preliminary data.</text>
</comment>
<sequence length="100" mass="11276">MIKEQSAIEETKGVQVMQEDRSWKAELVRYLKDAIIPDDPIAAKRIKFKAARFTMIGDELYKIAINGPLLKCLDKERAEYVLKEIHEGSCGNHSGGRSLA</sequence>